<dbReference type="InterPro" id="IPR045179">
    <property type="entry name" value="YgfZ/GcvT"/>
</dbReference>
<name>A0A1W0CCP0_9NEIS</name>
<dbReference type="NCBIfam" id="TIGR03317">
    <property type="entry name" value="ygfZ_signature"/>
    <property type="match status" value="1"/>
</dbReference>
<accession>A0A1W0CCP0</accession>
<evidence type="ECO:0000313" key="1">
    <source>
        <dbReference type="EMBL" id="MBO0415998.1"/>
    </source>
</evidence>
<dbReference type="PANTHER" id="PTHR22602">
    <property type="entry name" value="TRANSFERASE CAF17, MITOCHONDRIAL-RELATED"/>
    <property type="match status" value="1"/>
</dbReference>
<dbReference type="GO" id="GO:0016226">
    <property type="term" value="P:iron-sulfur cluster assembly"/>
    <property type="evidence" value="ECO:0007669"/>
    <property type="project" value="TreeGrafter"/>
</dbReference>
<organism evidence="2 3">
    <name type="scientific">Chromobacterium haemolyticum</name>
    <dbReference type="NCBI Taxonomy" id="394935"/>
    <lineage>
        <taxon>Bacteria</taxon>
        <taxon>Pseudomonadati</taxon>
        <taxon>Pseudomonadota</taxon>
        <taxon>Betaproteobacteria</taxon>
        <taxon>Neisseriales</taxon>
        <taxon>Chromobacteriaceae</taxon>
        <taxon>Chromobacterium</taxon>
    </lineage>
</organism>
<proteinExistence type="predicted"/>
<dbReference type="Gene3D" id="2.40.30.160">
    <property type="match status" value="1"/>
</dbReference>
<dbReference type="Proteomes" id="UP000664349">
    <property type="component" value="Unassembled WGS sequence"/>
</dbReference>
<dbReference type="Gene3D" id="3.30.70.1630">
    <property type="match status" value="1"/>
</dbReference>
<protein>
    <submittedName>
        <fullName evidence="2">Folate-binding protein YgfZ</fullName>
    </submittedName>
</protein>
<dbReference type="EMBL" id="MUKV01000046">
    <property type="protein sequence ID" value="OQS32485.1"/>
    <property type="molecule type" value="Genomic_DNA"/>
</dbReference>
<reference evidence="1 4" key="2">
    <citation type="submission" date="2021-03" db="EMBL/GenBank/DDBJ databases">
        <title>First Case of infection caused by Chromobacterium haemolyticum derived from water in China.</title>
        <authorList>
            <person name="Chen J."/>
            <person name="Liu C."/>
        </authorList>
    </citation>
    <scope>NUCLEOTIDE SEQUENCE [LARGE SCALE GENOMIC DNA]</scope>
    <source>
        <strain evidence="1 4">WJ-5</strain>
    </source>
</reference>
<comment type="caution">
    <text evidence="2">The sequence shown here is derived from an EMBL/GenBank/DDBJ whole genome shotgun (WGS) entry which is preliminary data.</text>
</comment>
<sequence>MNLDGKLTLDARAQRANKDAVEMNVHLRQLDSLRAGVAISILDKHKIIQVAGEDAEAFLQGQLSSDVRELSDESRAQYSSYSTAKGRMLASFLVWRCDGTYYLAVSADLADYVAKRLSMFVLRSKVKVSIADNLTLIGLAGKAALAALTIESALASTPGPREMVRVEPGLLIGLPGTGWVLVVDEAGAEWVGEKLTDDASLISSGVWEWRDIDAGIPWVHLATQEQFVPQMANMELIGGVSFKKGCYPGQEIVARSQYLGKLKRRLFKVAFKQPLAIGAKLYSPSVAGQSIGMLSAVCQVAPEQYEGLAVVQFQAWEEGIYADEAYTIRLQQLDLPYSLNEGLEN</sequence>
<dbReference type="PANTHER" id="PTHR22602:SF0">
    <property type="entry name" value="TRANSFERASE CAF17, MITOCHONDRIAL-RELATED"/>
    <property type="match status" value="1"/>
</dbReference>
<dbReference type="RefSeq" id="WP_052370894.1">
    <property type="nucleotide sequence ID" value="NZ_JAEILV010000006.1"/>
</dbReference>
<keyword evidence="4" id="KW-1185">Reference proteome</keyword>
<dbReference type="Proteomes" id="UP000192721">
    <property type="component" value="Unassembled WGS sequence"/>
</dbReference>
<dbReference type="AlphaFoldDB" id="A0A1W0CCP0"/>
<evidence type="ECO:0000313" key="4">
    <source>
        <dbReference type="Proteomes" id="UP000664349"/>
    </source>
</evidence>
<gene>
    <name evidence="2" type="ORF">B0T45_21805</name>
    <name evidence="1" type="ORF">J1C50_10790</name>
</gene>
<dbReference type="EMBL" id="JAFLRD010000007">
    <property type="protein sequence ID" value="MBO0415998.1"/>
    <property type="molecule type" value="Genomic_DNA"/>
</dbReference>
<dbReference type="InterPro" id="IPR017703">
    <property type="entry name" value="YgfZ/GCV_T_CS"/>
</dbReference>
<dbReference type="Gene3D" id="3.30.70.1400">
    <property type="entry name" value="Aminomethyltransferase beta-barrel domains"/>
    <property type="match status" value="1"/>
</dbReference>
<dbReference type="SUPFAM" id="SSF103025">
    <property type="entry name" value="Folate-binding domain"/>
    <property type="match status" value="1"/>
</dbReference>
<evidence type="ECO:0000313" key="3">
    <source>
        <dbReference type="Proteomes" id="UP000192721"/>
    </source>
</evidence>
<reference evidence="2 3" key="1">
    <citation type="submission" date="2017-02" db="EMBL/GenBank/DDBJ databases">
        <title>Chromobacterium haemolyticum H5244.</title>
        <authorList>
            <person name="Gulvik C.A."/>
        </authorList>
    </citation>
    <scope>NUCLEOTIDE SEQUENCE [LARGE SCALE GENOMIC DNA]</scope>
    <source>
        <strain evidence="2 3">H5244</strain>
    </source>
</reference>
<evidence type="ECO:0000313" key="2">
    <source>
        <dbReference type="EMBL" id="OQS32485.1"/>
    </source>
</evidence>